<gene>
    <name evidence="1" type="ORF">C8A05DRAFT_39075</name>
</gene>
<evidence type="ECO:0008006" key="3">
    <source>
        <dbReference type="Google" id="ProtNLM"/>
    </source>
</evidence>
<keyword evidence="2" id="KW-1185">Reference proteome</keyword>
<organism evidence="1 2">
    <name type="scientific">Staphylotrichum tortipilum</name>
    <dbReference type="NCBI Taxonomy" id="2831512"/>
    <lineage>
        <taxon>Eukaryota</taxon>
        <taxon>Fungi</taxon>
        <taxon>Dikarya</taxon>
        <taxon>Ascomycota</taxon>
        <taxon>Pezizomycotina</taxon>
        <taxon>Sordariomycetes</taxon>
        <taxon>Sordariomycetidae</taxon>
        <taxon>Sordariales</taxon>
        <taxon>Chaetomiaceae</taxon>
        <taxon>Staphylotrichum</taxon>
    </lineage>
</organism>
<reference evidence="1" key="1">
    <citation type="journal article" date="2023" name="Mol. Phylogenet. Evol.">
        <title>Genome-scale phylogeny and comparative genomics of the fungal order Sordariales.</title>
        <authorList>
            <person name="Hensen N."/>
            <person name="Bonometti L."/>
            <person name="Westerberg I."/>
            <person name="Brannstrom I.O."/>
            <person name="Guillou S."/>
            <person name="Cros-Aarteil S."/>
            <person name="Calhoun S."/>
            <person name="Haridas S."/>
            <person name="Kuo A."/>
            <person name="Mondo S."/>
            <person name="Pangilinan J."/>
            <person name="Riley R."/>
            <person name="LaButti K."/>
            <person name="Andreopoulos B."/>
            <person name="Lipzen A."/>
            <person name="Chen C."/>
            <person name="Yan M."/>
            <person name="Daum C."/>
            <person name="Ng V."/>
            <person name="Clum A."/>
            <person name="Steindorff A."/>
            <person name="Ohm R.A."/>
            <person name="Martin F."/>
            <person name="Silar P."/>
            <person name="Natvig D.O."/>
            <person name="Lalanne C."/>
            <person name="Gautier V."/>
            <person name="Ament-Velasquez S.L."/>
            <person name="Kruys A."/>
            <person name="Hutchinson M.I."/>
            <person name="Powell A.J."/>
            <person name="Barry K."/>
            <person name="Miller A.N."/>
            <person name="Grigoriev I.V."/>
            <person name="Debuchy R."/>
            <person name="Gladieux P."/>
            <person name="Hiltunen Thoren M."/>
            <person name="Johannesson H."/>
        </authorList>
    </citation>
    <scope>NUCLEOTIDE SEQUENCE</scope>
    <source>
        <strain evidence="1">CBS 103.79</strain>
    </source>
</reference>
<accession>A0AAN6MAW5</accession>
<protein>
    <recommendedName>
        <fullName evidence="3">Protein kinase domain-containing protein</fullName>
    </recommendedName>
</protein>
<reference evidence="1" key="2">
    <citation type="submission" date="2023-05" db="EMBL/GenBank/DDBJ databases">
        <authorList>
            <consortium name="Lawrence Berkeley National Laboratory"/>
            <person name="Steindorff A."/>
            <person name="Hensen N."/>
            <person name="Bonometti L."/>
            <person name="Westerberg I."/>
            <person name="Brannstrom I.O."/>
            <person name="Guillou S."/>
            <person name="Cros-Aarteil S."/>
            <person name="Calhoun S."/>
            <person name="Haridas S."/>
            <person name="Kuo A."/>
            <person name="Mondo S."/>
            <person name="Pangilinan J."/>
            <person name="Riley R."/>
            <person name="Labutti K."/>
            <person name="Andreopoulos B."/>
            <person name="Lipzen A."/>
            <person name="Chen C."/>
            <person name="Yanf M."/>
            <person name="Daum C."/>
            <person name="Ng V."/>
            <person name="Clum A."/>
            <person name="Ohm R."/>
            <person name="Martin F."/>
            <person name="Silar P."/>
            <person name="Natvig D."/>
            <person name="Lalanne C."/>
            <person name="Gautier V."/>
            <person name="Ament-Velasquez S.L."/>
            <person name="Kruys A."/>
            <person name="Hutchinson M.I."/>
            <person name="Powell A.J."/>
            <person name="Barry K."/>
            <person name="Miller A.N."/>
            <person name="Grigoriev I.V."/>
            <person name="Debuchy R."/>
            <person name="Gladieux P."/>
            <person name="Thoren M.H."/>
            <person name="Johannesson H."/>
        </authorList>
    </citation>
    <scope>NUCLEOTIDE SEQUENCE</scope>
    <source>
        <strain evidence="1">CBS 103.79</strain>
    </source>
</reference>
<comment type="caution">
    <text evidence="1">The sequence shown here is derived from an EMBL/GenBank/DDBJ whole genome shotgun (WGS) entry which is preliminary data.</text>
</comment>
<dbReference type="EMBL" id="MU856183">
    <property type="protein sequence ID" value="KAK3897375.1"/>
    <property type="molecule type" value="Genomic_DNA"/>
</dbReference>
<dbReference type="AlphaFoldDB" id="A0AAN6MAW5"/>
<name>A0AAN6MAW5_9PEZI</name>
<sequence>MEQFSEEWEWVSALPITVNPPLKTAGKYSALTNLYQFALVMTCLITQVYTSAKPLQGTIKIPNPLNMSDPRKVVSYGAHILHPRYDRVDPALRQLVAECLCDEVMERPPLDRLLVYINASLQGRANSWVGEDSAAEVQVWVARHTGMPPAVPVAPVPAHWVHL</sequence>
<evidence type="ECO:0000313" key="2">
    <source>
        <dbReference type="Proteomes" id="UP001303889"/>
    </source>
</evidence>
<dbReference type="Proteomes" id="UP001303889">
    <property type="component" value="Unassembled WGS sequence"/>
</dbReference>
<evidence type="ECO:0000313" key="1">
    <source>
        <dbReference type="EMBL" id="KAK3897375.1"/>
    </source>
</evidence>
<proteinExistence type="predicted"/>